<evidence type="ECO:0000256" key="2">
    <source>
        <dbReference type="ARBA" id="ARBA00022723"/>
    </source>
</evidence>
<keyword evidence="8" id="KW-1185">Reference proteome</keyword>
<gene>
    <name evidence="7" type="ORF">PENSUB_9754</name>
</gene>
<dbReference type="Pfam" id="PF08240">
    <property type="entry name" value="ADH_N"/>
    <property type="match status" value="1"/>
</dbReference>
<protein>
    <submittedName>
        <fullName evidence="7">Alcohol dehydrogenase</fullName>
    </submittedName>
</protein>
<comment type="caution">
    <text evidence="7">The sequence shown here is derived from an EMBL/GenBank/DDBJ whole genome shotgun (WGS) entry which is preliminary data.</text>
</comment>
<dbReference type="GO" id="GO:0046872">
    <property type="term" value="F:metal ion binding"/>
    <property type="evidence" value="ECO:0007669"/>
    <property type="project" value="UniProtKB-KW"/>
</dbReference>
<organism evidence="7 8">
    <name type="scientific">Penicillium subrubescens</name>
    <dbReference type="NCBI Taxonomy" id="1316194"/>
    <lineage>
        <taxon>Eukaryota</taxon>
        <taxon>Fungi</taxon>
        <taxon>Dikarya</taxon>
        <taxon>Ascomycota</taxon>
        <taxon>Pezizomycotina</taxon>
        <taxon>Eurotiomycetes</taxon>
        <taxon>Eurotiomycetidae</taxon>
        <taxon>Eurotiales</taxon>
        <taxon>Aspergillaceae</taxon>
        <taxon>Penicillium</taxon>
    </lineage>
</organism>
<dbReference type="GO" id="GO:0016616">
    <property type="term" value="F:oxidoreductase activity, acting on the CH-OH group of donors, NAD or NADP as acceptor"/>
    <property type="evidence" value="ECO:0007669"/>
    <property type="project" value="InterPro"/>
</dbReference>
<evidence type="ECO:0000256" key="4">
    <source>
        <dbReference type="ARBA" id="ARBA00023002"/>
    </source>
</evidence>
<comment type="cofactor">
    <cofactor evidence="1">
        <name>Zn(2+)</name>
        <dbReference type="ChEBI" id="CHEBI:29105"/>
    </cofactor>
</comment>
<dbReference type="InterPro" id="IPR047109">
    <property type="entry name" value="CAD-like"/>
</dbReference>
<sequence length="313" mass="33664">MLKAIQFCGSPSQQIVQSNFDLPAPQGNEVLIRVTHSGICGSELHMLSRPLVLGHEGEWIDPISKACFCESTDYEETGIGIVEAVGPGCIRVQVGDRVGWGPINATCGTCEFCCNGRDNYCEDIKLYGFDSYRLSGSLCSHALRKEQWLFRIPSALSSIDAAPLMCGGGTVWAALMEHCRPFHRVGIVGIGGLGHLAIQFAAKIGCHVSVFSTTPEKEEEARCLGAHQFFCSSTGAERVSLCGDGSIDRLLITSSSKADLGLFYSTLHRNAVVVLLSVGDGDLSAPYMPTLLSGMSIAGSCMCSRYMHPTLWD</sequence>
<feature type="domain" description="Alcohol dehydrogenase-like N-terminal" evidence="6">
    <location>
        <begin position="78"/>
        <end position="153"/>
    </location>
</feature>
<keyword evidence="3" id="KW-0862">Zinc</keyword>
<keyword evidence="4" id="KW-0560">Oxidoreductase</keyword>
<feature type="domain" description="Alcohol dehydrogenase-like C-terminal" evidence="5">
    <location>
        <begin position="192"/>
        <end position="311"/>
    </location>
</feature>
<evidence type="ECO:0000256" key="3">
    <source>
        <dbReference type="ARBA" id="ARBA00022833"/>
    </source>
</evidence>
<proteinExistence type="predicted"/>
<dbReference type="EMBL" id="MNBE01000683">
    <property type="protein sequence ID" value="OKO97828.1"/>
    <property type="molecule type" value="Genomic_DNA"/>
</dbReference>
<dbReference type="Pfam" id="PF00107">
    <property type="entry name" value="ADH_zinc_N"/>
    <property type="match status" value="1"/>
</dbReference>
<name>A0A1Q5TC77_9EURO</name>
<dbReference type="STRING" id="1316194.A0A1Q5TC77"/>
<evidence type="ECO:0000259" key="6">
    <source>
        <dbReference type="Pfam" id="PF08240"/>
    </source>
</evidence>
<dbReference type="InterPro" id="IPR036291">
    <property type="entry name" value="NAD(P)-bd_dom_sf"/>
</dbReference>
<dbReference type="SUPFAM" id="SSF51735">
    <property type="entry name" value="NAD(P)-binding Rossmann-fold domains"/>
    <property type="match status" value="1"/>
</dbReference>
<dbReference type="AlphaFoldDB" id="A0A1Q5TC77"/>
<evidence type="ECO:0000313" key="7">
    <source>
        <dbReference type="EMBL" id="OKO97828.1"/>
    </source>
</evidence>
<keyword evidence="2" id="KW-0479">Metal-binding</keyword>
<dbReference type="InterPro" id="IPR013149">
    <property type="entry name" value="ADH-like_C"/>
</dbReference>
<evidence type="ECO:0000256" key="1">
    <source>
        <dbReference type="ARBA" id="ARBA00001947"/>
    </source>
</evidence>
<dbReference type="Proteomes" id="UP000186955">
    <property type="component" value="Unassembled WGS sequence"/>
</dbReference>
<dbReference type="InterPro" id="IPR013154">
    <property type="entry name" value="ADH-like_N"/>
</dbReference>
<dbReference type="Gene3D" id="3.40.50.720">
    <property type="entry name" value="NAD(P)-binding Rossmann-like Domain"/>
    <property type="match status" value="1"/>
</dbReference>
<evidence type="ECO:0000259" key="5">
    <source>
        <dbReference type="Pfam" id="PF00107"/>
    </source>
</evidence>
<dbReference type="PANTHER" id="PTHR42683">
    <property type="entry name" value="ALDEHYDE REDUCTASE"/>
    <property type="match status" value="1"/>
</dbReference>
<reference evidence="7 8" key="1">
    <citation type="submission" date="2016-10" db="EMBL/GenBank/DDBJ databases">
        <title>Genome sequence of the ascomycete fungus Penicillium subrubescens.</title>
        <authorList>
            <person name="De Vries R.P."/>
            <person name="Peng M."/>
            <person name="Dilokpimol A."/>
            <person name="Hilden K."/>
            <person name="Makela M.R."/>
            <person name="Grigoriev I."/>
            <person name="Riley R."/>
            <person name="Granchi Z."/>
        </authorList>
    </citation>
    <scope>NUCLEOTIDE SEQUENCE [LARGE SCALE GENOMIC DNA]</scope>
    <source>
        <strain evidence="7 8">CBS 132785</strain>
    </source>
</reference>
<dbReference type="Gene3D" id="3.90.180.10">
    <property type="entry name" value="Medium-chain alcohol dehydrogenases, catalytic domain"/>
    <property type="match status" value="2"/>
</dbReference>
<evidence type="ECO:0000313" key="8">
    <source>
        <dbReference type="Proteomes" id="UP000186955"/>
    </source>
</evidence>
<dbReference type="InterPro" id="IPR011032">
    <property type="entry name" value="GroES-like_sf"/>
</dbReference>
<accession>A0A1Q5TC77</accession>
<dbReference type="SUPFAM" id="SSF50129">
    <property type="entry name" value="GroES-like"/>
    <property type="match status" value="1"/>
</dbReference>